<feature type="compositionally biased region" description="Polar residues" evidence="1">
    <location>
        <begin position="536"/>
        <end position="554"/>
    </location>
</feature>
<evidence type="ECO:0000313" key="3">
    <source>
        <dbReference type="Proteomes" id="UP000596742"/>
    </source>
</evidence>
<feature type="region of interest" description="Disordered" evidence="1">
    <location>
        <begin position="585"/>
        <end position="639"/>
    </location>
</feature>
<evidence type="ECO:0000256" key="1">
    <source>
        <dbReference type="SAM" id="MobiDB-lite"/>
    </source>
</evidence>
<accession>A0A8B6HNS4</accession>
<feature type="compositionally biased region" description="Polar residues" evidence="1">
    <location>
        <begin position="625"/>
        <end position="634"/>
    </location>
</feature>
<dbReference type="EMBL" id="UYJE01010299">
    <property type="protein sequence ID" value="VDI81920.1"/>
    <property type="molecule type" value="Genomic_DNA"/>
</dbReference>
<reference evidence="2" key="1">
    <citation type="submission" date="2018-11" db="EMBL/GenBank/DDBJ databases">
        <authorList>
            <person name="Alioto T."/>
            <person name="Alioto T."/>
        </authorList>
    </citation>
    <scope>NUCLEOTIDE SEQUENCE</scope>
</reference>
<organism evidence="2 3">
    <name type="scientific">Mytilus galloprovincialis</name>
    <name type="common">Mediterranean mussel</name>
    <dbReference type="NCBI Taxonomy" id="29158"/>
    <lineage>
        <taxon>Eukaryota</taxon>
        <taxon>Metazoa</taxon>
        <taxon>Spiralia</taxon>
        <taxon>Lophotrochozoa</taxon>
        <taxon>Mollusca</taxon>
        <taxon>Bivalvia</taxon>
        <taxon>Autobranchia</taxon>
        <taxon>Pteriomorphia</taxon>
        <taxon>Mytilida</taxon>
        <taxon>Mytiloidea</taxon>
        <taxon>Mytilidae</taxon>
        <taxon>Mytilinae</taxon>
        <taxon>Mytilus</taxon>
    </lineage>
</organism>
<feature type="compositionally biased region" description="Basic and acidic residues" evidence="1">
    <location>
        <begin position="610"/>
        <end position="622"/>
    </location>
</feature>
<feature type="compositionally biased region" description="Basic and acidic residues" evidence="1">
    <location>
        <begin position="555"/>
        <end position="572"/>
    </location>
</feature>
<feature type="region of interest" description="Disordered" evidence="1">
    <location>
        <begin position="536"/>
        <end position="573"/>
    </location>
</feature>
<gene>
    <name evidence="2" type="ORF">MGAL_10B067433</name>
</gene>
<sequence length="703" mass="81665">MEKNRYKNESAVYFIEFIERSADYNVASLYNIIKVLCAFELQPEIEDMILQGVTAYLMTSCNKQFGFLSKLILDMNMICPKGQFLHKLTSCIANSLLQFYDDTVKDFNNIIYKSYCTVRHDCRDKKDKNIKKYKDHFTFIASMEAEEEMKKLTSLTNLLLLLTLLLIASGRHHKSAELKKYLSLKYEYRDSILYLLWCSGDVEINPGPTLRTLRKIPDSVKERNWIYEMCSILLRLLKYKSINIRIDGLWKDKPLDWPVDSHFYDPRNKPKDKGYSIKTDKKLLENLEELCNWKGVCEEVTQFEDEYTKSTVKQYQKEITAWRTNKADLFELYILRQELDNLLEAKTSLQKYKEEPEFKEGLSVLNVDLIFDSEEDMCVNNTGYTDIVRDIAITLCRIGKGLSPLEKSDGIWKTPPTGWCPTDEYFSPCNASNRQGKCKDKELVDHLIRCCETMVQEYCKVNKKPVLIKMLHAWKHQNVQEVRKYYTIWSNMEVIDHSLKYLKLEGLLTKSQTHLEKLGIKPKDLKKSIQDLTDLSSCPIQGKQNNPKCPTITRSDQENHFDPPGKLRDSDASQKVVPLSLMGREYQETDQTTQNNTNKRKLQSTDENCTEPRKLHKSDKGKSSPIHTSSTEQCQGEPINDLTPITVLNDILDLQDESNLNQNSSSFNIPPFIRSLMTISNEDTTHAVQQETPIETIVEYLKR</sequence>
<evidence type="ECO:0000313" key="2">
    <source>
        <dbReference type="EMBL" id="VDI81920.1"/>
    </source>
</evidence>
<dbReference type="AlphaFoldDB" id="A0A8B6HNS4"/>
<dbReference type="OrthoDB" id="6179563at2759"/>
<comment type="caution">
    <text evidence="2">The sequence shown here is derived from an EMBL/GenBank/DDBJ whole genome shotgun (WGS) entry which is preliminary data.</text>
</comment>
<proteinExistence type="predicted"/>
<name>A0A8B6HNS4_MYTGA</name>
<dbReference type="Proteomes" id="UP000596742">
    <property type="component" value="Unassembled WGS sequence"/>
</dbReference>
<protein>
    <submittedName>
        <fullName evidence="2">Uncharacterized protein</fullName>
    </submittedName>
</protein>
<keyword evidence="3" id="KW-1185">Reference proteome</keyword>